<gene>
    <name evidence="7" type="primary">pcaK</name>
    <name evidence="7" type="ORF">BN2476_380061</name>
</gene>
<keyword evidence="4 5" id="KW-0472">Membrane</keyword>
<feature type="transmembrane region" description="Helical" evidence="5">
    <location>
        <begin position="198"/>
        <end position="222"/>
    </location>
</feature>
<evidence type="ECO:0000256" key="4">
    <source>
        <dbReference type="ARBA" id="ARBA00023136"/>
    </source>
</evidence>
<feature type="transmembrane region" description="Helical" evidence="5">
    <location>
        <begin position="305"/>
        <end position="326"/>
    </location>
</feature>
<evidence type="ECO:0000313" key="7">
    <source>
        <dbReference type="EMBL" id="SIT44156.1"/>
    </source>
</evidence>
<dbReference type="Pfam" id="PF07690">
    <property type="entry name" value="MFS_1"/>
    <property type="match status" value="1"/>
</dbReference>
<feature type="transmembrane region" description="Helical" evidence="5">
    <location>
        <begin position="165"/>
        <end position="186"/>
    </location>
</feature>
<proteinExistence type="predicted"/>
<dbReference type="EMBL" id="CYGY02000038">
    <property type="protein sequence ID" value="SIT44156.1"/>
    <property type="molecule type" value="Genomic_DNA"/>
</dbReference>
<dbReference type="InterPro" id="IPR011701">
    <property type="entry name" value="MFS"/>
</dbReference>
<dbReference type="PROSITE" id="PS00217">
    <property type="entry name" value="SUGAR_TRANSPORT_2"/>
    <property type="match status" value="1"/>
</dbReference>
<dbReference type="SUPFAM" id="SSF103473">
    <property type="entry name" value="MFS general substrate transporter"/>
    <property type="match status" value="1"/>
</dbReference>
<accession>A0A1N7S9T7</accession>
<dbReference type="PANTHER" id="PTHR23508:SF10">
    <property type="entry name" value="CARBOXYLIC ACID TRANSPORTER PROTEIN HOMOLOG"/>
    <property type="match status" value="1"/>
</dbReference>
<evidence type="ECO:0000313" key="8">
    <source>
        <dbReference type="Proteomes" id="UP000195569"/>
    </source>
</evidence>
<dbReference type="PANTHER" id="PTHR23508">
    <property type="entry name" value="CARBOXYLIC ACID TRANSPORTER PROTEIN HOMOLOG"/>
    <property type="match status" value="1"/>
</dbReference>
<evidence type="ECO:0000256" key="1">
    <source>
        <dbReference type="ARBA" id="ARBA00004141"/>
    </source>
</evidence>
<feature type="transmembrane region" description="Helical" evidence="5">
    <location>
        <begin position="228"/>
        <end position="248"/>
    </location>
</feature>
<evidence type="ECO:0000256" key="5">
    <source>
        <dbReference type="SAM" id="Phobius"/>
    </source>
</evidence>
<keyword evidence="3 5" id="KW-1133">Transmembrane helix</keyword>
<dbReference type="Proteomes" id="UP000195569">
    <property type="component" value="Unassembled WGS sequence"/>
</dbReference>
<dbReference type="InterPro" id="IPR005829">
    <property type="entry name" value="Sugar_transporter_CS"/>
</dbReference>
<dbReference type="InterPro" id="IPR036259">
    <property type="entry name" value="MFS_trans_sf"/>
</dbReference>
<dbReference type="AlphaFoldDB" id="A0A1N7S9T7"/>
<keyword evidence="8" id="KW-1185">Reference proteome</keyword>
<reference evidence="7" key="1">
    <citation type="submission" date="2016-12" db="EMBL/GenBank/DDBJ databases">
        <authorList>
            <person name="Moulin L."/>
        </authorList>
    </citation>
    <scope>NUCLEOTIDE SEQUENCE [LARGE SCALE GENOMIC DNA]</scope>
    <source>
        <strain evidence="7">STM 7183</strain>
    </source>
</reference>
<organism evidence="7 8">
    <name type="scientific">Paraburkholderia piptadeniae</name>
    <dbReference type="NCBI Taxonomy" id="1701573"/>
    <lineage>
        <taxon>Bacteria</taxon>
        <taxon>Pseudomonadati</taxon>
        <taxon>Pseudomonadota</taxon>
        <taxon>Betaproteobacteria</taxon>
        <taxon>Burkholderiales</taxon>
        <taxon>Burkholderiaceae</taxon>
        <taxon>Paraburkholderia</taxon>
    </lineage>
</organism>
<feature type="transmembrane region" description="Helical" evidence="5">
    <location>
        <begin position="140"/>
        <end position="159"/>
    </location>
</feature>
<evidence type="ECO:0000259" key="6">
    <source>
        <dbReference type="PROSITE" id="PS50850"/>
    </source>
</evidence>
<feature type="transmembrane region" description="Helical" evidence="5">
    <location>
        <begin position="346"/>
        <end position="365"/>
    </location>
</feature>
<evidence type="ECO:0000256" key="3">
    <source>
        <dbReference type="ARBA" id="ARBA00022989"/>
    </source>
</evidence>
<feature type="transmembrane region" description="Helical" evidence="5">
    <location>
        <begin position="72"/>
        <end position="96"/>
    </location>
</feature>
<feature type="transmembrane region" description="Helical" evidence="5">
    <location>
        <begin position="432"/>
        <end position="451"/>
    </location>
</feature>
<comment type="subcellular location">
    <subcellularLocation>
        <location evidence="1">Membrane</location>
        <topology evidence="1">Multi-pass membrane protein</topology>
    </subcellularLocation>
</comment>
<dbReference type="GO" id="GO:0046943">
    <property type="term" value="F:carboxylic acid transmembrane transporter activity"/>
    <property type="evidence" value="ECO:0007669"/>
    <property type="project" value="TreeGrafter"/>
</dbReference>
<sequence>MALAGNCVVARSGVHANSANDFAFDTGGQGKDRACIGHADNSTPFDEDAMEETRTVDVQALINEHPFSRFQWLVFAMCFVIVLMDGFDTAAIGFIAPSLLSEWHIGKAALAPVLSAALFGLACGALLSGPLSDRTGRRRVLISAVLLFGVSCFGSAYATNLTELTALRFITGVGLGAAMPNAVTLMSEFCPDARRATIVNLMFCGFPLGAAFGGFLAAWMIPQFGWRSVLLFGGTVPLLLTAMLVFMLPESVRYMVAKGHPVQRIRKVLVRISVRAGSAQAFIMQESVKHAHGSGGIRIVLSRSFIVGSVMLWLCYFMGLVIFYGLVNWMPVLLREAGMSSQRAAMVSALFPLGGAGTVLCGMLMDRFNPNRIVAAAYALGAISVYAIGQAIGNIGLLVCAVFVAGVLVNTAQVSMPALAAAFYPTAGRGTGVAWMLGVGRFGGIAGSFLVAELSKQQVSLPGIFTVVAISGAVSCAALLIKQATSINTVASEVPDGESLAH</sequence>
<name>A0A1N7S9T7_9BURK</name>
<feature type="transmembrane region" description="Helical" evidence="5">
    <location>
        <begin position="395"/>
        <end position="420"/>
    </location>
</feature>
<evidence type="ECO:0000256" key="2">
    <source>
        <dbReference type="ARBA" id="ARBA00022692"/>
    </source>
</evidence>
<comment type="caution">
    <text evidence="7">The sequence shown here is derived from an EMBL/GenBank/DDBJ whole genome shotgun (WGS) entry which is preliminary data.</text>
</comment>
<dbReference type="InterPro" id="IPR020846">
    <property type="entry name" value="MFS_dom"/>
</dbReference>
<keyword evidence="2 5" id="KW-0812">Transmembrane</keyword>
<protein>
    <submittedName>
        <fullName evidence="7">4-hydroxybenzoate transporter PcaK</fullName>
    </submittedName>
</protein>
<feature type="domain" description="Major facilitator superfamily (MFS) profile" evidence="6">
    <location>
        <begin position="74"/>
        <end position="487"/>
    </location>
</feature>
<feature type="transmembrane region" description="Helical" evidence="5">
    <location>
        <begin position="108"/>
        <end position="128"/>
    </location>
</feature>
<dbReference type="PROSITE" id="PS50850">
    <property type="entry name" value="MFS"/>
    <property type="match status" value="1"/>
</dbReference>
<dbReference type="GO" id="GO:0005886">
    <property type="term" value="C:plasma membrane"/>
    <property type="evidence" value="ECO:0007669"/>
    <property type="project" value="TreeGrafter"/>
</dbReference>
<dbReference type="CDD" id="cd17365">
    <property type="entry name" value="MFS_PcaK_like"/>
    <property type="match status" value="1"/>
</dbReference>
<feature type="transmembrane region" description="Helical" evidence="5">
    <location>
        <begin position="463"/>
        <end position="481"/>
    </location>
</feature>
<dbReference type="Gene3D" id="1.20.1250.20">
    <property type="entry name" value="MFS general substrate transporter like domains"/>
    <property type="match status" value="2"/>
</dbReference>